<proteinExistence type="predicted"/>
<accession>A0A0F9QW89</accession>
<organism evidence="1">
    <name type="scientific">marine sediment metagenome</name>
    <dbReference type="NCBI Taxonomy" id="412755"/>
    <lineage>
        <taxon>unclassified sequences</taxon>
        <taxon>metagenomes</taxon>
        <taxon>ecological metagenomes</taxon>
    </lineage>
</organism>
<evidence type="ECO:0000313" key="1">
    <source>
        <dbReference type="EMBL" id="KKN48625.1"/>
    </source>
</evidence>
<reference evidence="1" key="1">
    <citation type="journal article" date="2015" name="Nature">
        <title>Complex archaea that bridge the gap between prokaryotes and eukaryotes.</title>
        <authorList>
            <person name="Spang A."/>
            <person name="Saw J.H."/>
            <person name="Jorgensen S.L."/>
            <person name="Zaremba-Niedzwiedzka K."/>
            <person name="Martijn J."/>
            <person name="Lind A.E."/>
            <person name="van Eijk R."/>
            <person name="Schleper C."/>
            <person name="Guy L."/>
            <person name="Ettema T.J."/>
        </authorList>
    </citation>
    <scope>NUCLEOTIDE SEQUENCE</scope>
</reference>
<name>A0A0F9QW89_9ZZZZ</name>
<protein>
    <submittedName>
        <fullName evidence="1">Uncharacterized protein</fullName>
    </submittedName>
</protein>
<comment type="caution">
    <text evidence="1">The sequence shown here is derived from an EMBL/GenBank/DDBJ whole genome shotgun (WGS) entry which is preliminary data.</text>
</comment>
<dbReference type="EMBL" id="LAZR01001213">
    <property type="protein sequence ID" value="KKN48625.1"/>
    <property type="molecule type" value="Genomic_DNA"/>
</dbReference>
<sequence length="261" mass="28701">MNKKIIVVCVIFILLSTIVVAFFDTIQQAMIFLQAGSNIKLTPNPIVTSGKISLVDDPSFGISPNQFSINKSGALELTGRARPSRELIFKATNAVRGSSSPTETLRDVGASGGVKDPVIAFSKTTQQDIFGTFHHPHEMDSTTNVAFHLMWIPGESWTSGAYNWSLEYLLRCETIEDEAELGAGCADSTLGTPITISEIVTPDNAVDFIETEFSTTIDMEHNHILIAHFFRDIRGADTADDVGEVRFFEVEYTKNTLGKYK</sequence>
<dbReference type="AlphaFoldDB" id="A0A0F9QW89"/>
<gene>
    <name evidence="1" type="ORF">LCGC14_0651240</name>
</gene>